<evidence type="ECO:0000313" key="2">
    <source>
        <dbReference type="Proteomes" id="UP000694888"/>
    </source>
</evidence>
<sequence length="637" mass="69227">MVPGFVMYTMTLCVLSLVLIFALICNIDAHVRFVCPKPATSKSDVEFNRAFPITDTSSDGSVADDATRAAAAVFDDSLSVSGEDLCGVSGGLDNAPVTDVRPGMLTVQFEETKFLTDAPFRLALLQRSSVTEQHDNDTDVLSTWQSCLLLDHIPHNAHAVVSQKCAENANSELAGTCTESSYHLTIKVPDVDCEDCILLLQQVRVPTGGQVCELNAQHNNSLQCSVYHSCARVSLRATAFGQGRDLSYCSNYLDNLPGDWPYRPQDIYKTEDGATLRMDLVHTTLHLHVPQDSKLGQLERVEVRDNSTVLWNSTVDSGQRAPDAVSVTWTGLTGAQMDALRGGQLILNVVGAKESQAADILFSKQHFPTGSMSSLHDWYTLGGWLHAPVLRGVTDDHPELATTVDDPVVVAPVGPCGTSARFFMAILESVHMTAHGIVGLSIQGTRAYISAVLHVEREIVKSLVFKGPDLVDIPDLVLEVPDNFDGTLQVVRDISEQLPFLDSVGFLKSVEVNSDREHAVLEGDLEEGLFTELRDESGKVGGLGAFQHTQGKWLRAQLVVVDSAPQIQLAQMVGPQGVLLDFSRDTVHCSATACCIDTYVQELTSDMLLYQSVGWIHFLLSTQASNMTGLIIKEAGF</sequence>
<dbReference type="GeneID" id="101861739"/>
<dbReference type="Proteomes" id="UP000694888">
    <property type="component" value="Unplaced"/>
</dbReference>
<proteinExistence type="predicted"/>
<keyword evidence="1" id="KW-0732">Signal</keyword>
<keyword evidence="2" id="KW-1185">Reference proteome</keyword>
<feature type="chain" id="PRO_5047472394" evidence="1">
    <location>
        <begin position="30"/>
        <end position="637"/>
    </location>
</feature>
<reference evidence="3" key="1">
    <citation type="submission" date="2025-08" db="UniProtKB">
        <authorList>
            <consortium name="RefSeq"/>
        </authorList>
    </citation>
    <scope>IDENTIFICATION</scope>
</reference>
<organism evidence="2 3">
    <name type="scientific">Aplysia californica</name>
    <name type="common">California sea hare</name>
    <dbReference type="NCBI Taxonomy" id="6500"/>
    <lineage>
        <taxon>Eukaryota</taxon>
        <taxon>Metazoa</taxon>
        <taxon>Spiralia</taxon>
        <taxon>Lophotrochozoa</taxon>
        <taxon>Mollusca</taxon>
        <taxon>Gastropoda</taxon>
        <taxon>Heterobranchia</taxon>
        <taxon>Euthyneura</taxon>
        <taxon>Tectipleura</taxon>
        <taxon>Aplysiida</taxon>
        <taxon>Aplysioidea</taxon>
        <taxon>Aplysiidae</taxon>
        <taxon>Aplysia</taxon>
    </lineage>
</organism>
<dbReference type="RefSeq" id="XP_012939714.1">
    <property type="nucleotide sequence ID" value="XM_013084260.2"/>
</dbReference>
<feature type="signal peptide" evidence="1">
    <location>
        <begin position="1"/>
        <end position="29"/>
    </location>
</feature>
<gene>
    <name evidence="3" type="primary">LOC101861739</name>
</gene>
<accession>A0ABM1A2V2</accession>
<protein>
    <submittedName>
        <fullName evidence="3">Uncharacterized protein LOC101861739</fullName>
    </submittedName>
</protein>
<name>A0ABM1A2V2_APLCA</name>
<evidence type="ECO:0000313" key="3">
    <source>
        <dbReference type="RefSeq" id="XP_012939714.1"/>
    </source>
</evidence>
<evidence type="ECO:0000256" key="1">
    <source>
        <dbReference type="SAM" id="SignalP"/>
    </source>
</evidence>